<name>A0ABW4BLW0_9LACO</name>
<dbReference type="Gene3D" id="3.40.50.300">
    <property type="entry name" value="P-loop containing nucleotide triphosphate hydrolases"/>
    <property type="match status" value="1"/>
</dbReference>
<evidence type="ECO:0000313" key="4">
    <source>
        <dbReference type="Proteomes" id="UP001597191"/>
    </source>
</evidence>
<dbReference type="Pfam" id="PF01695">
    <property type="entry name" value="IstB_IS21"/>
    <property type="match status" value="1"/>
</dbReference>
<dbReference type="InterPro" id="IPR009928">
    <property type="entry name" value="DnaI_N"/>
</dbReference>
<evidence type="ECO:0000259" key="2">
    <source>
        <dbReference type="Pfam" id="PF07319"/>
    </source>
</evidence>
<dbReference type="PANTHER" id="PTHR30050">
    <property type="entry name" value="CHROMOSOMAL REPLICATION INITIATOR PROTEIN DNAA"/>
    <property type="match status" value="1"/>
</dbReference>
<comment type="caution">
    <text evidence="3">The sequence shown here is derived from an EMBL/GenBank/DDBJ whole genome shotgun (WGS) entry which is preliminary data.</text>
</comment>
<proteinExistence type="predicted"/>
<dbReference type="Pfam" id="PF07319">
    <property type="entry name" value="DnaI_N"/>
    <property type="match status" value="1"/>
</dbReference>
<reference evidence="4" key="1">
    <citation type="journal article" date="2019" name="Int. J. Syst. Evol. Microbiol.">
        <title>The Global Catalogue of Microorganisms (GCM) 10K type strain sequencing project: providing services to taxonomists for standard genome sequencing and annotation.</title>
        <authorList>
            <consortium name="The Broad Institute Genomics Platform"/>
            <consortium name="The Broad Institute Genome Sequencing Center for Infectious Disease"/>
            <person name="Wu L."/>
            <person name="Ma J."/>
        </authorList>
    </citation>
    <scope>NUCLEOTIDE SEQUENCE [LARGE SCALE GENOMIC DNA]</scope>
    <source>
        <strain evidence="4">CCM 8937</strain>
    </source>
</reference>
<keyword evidence="4" id="KW-1185">Reference proteome</keyword>
<dbReference type="EMBL" id="JBHTOH010000025">
    <property type="protein sequence ID" value="MFD1410811.1"/>
    <property type="molecule type" value="Genomic_DNA"/>
</dbReference>
<dbReference type="CDD" id="cd00009">
    <property type="entry name" value="AAA"/>
    <property type="match status" value="1"/>
</dbReference>
<gene>
    <name evidence="3" type="primary">dnaI</name>
    <name evidence="3" type="ORF">ACFQ4R_04170</name>
</gene>
<sequence length="310" mass="35213">MHSINEYLKKYLDNRGLNDNYRQLISSALQDSDVRSFLSANQDEIDNTSIEKSAAAIYEFYQTKQGLNPNQPLLQAGYEPYLRVDNGLIEVAYRLSQQGVALAKTKSEKNKITVLNLPDNLKDITFADYRDIDGRNAAYGATIDLLNQFIAKSPNQYIRGLYLSGPFGIGKTYLMGALANELAQNNVASTLVHFPTFAVQMKQAINDHKVWDRLQKIEKTPVLILDDIGADALSPWVRDEVLGVILQYRMQEQLTTCFTSNFNMAELEQYLSETTQGTEVVKAQRIMERVRFLAQEYEMTGPNIRQEAFK</sequence>
<dbReference type="InterPro" id="IPR027417">
    <property type="entry name" value="P-loop_NTPase"/>
</dbReference>
<feature type="domain" description="Primosomal DnaI N-terminal" evidence="2">
    <location>
        <begin position="1"/>
        <end position="93"/>
    </location>
</feature>
<dbReference type="PANTHER" id="PTHR30050:SF8">
    <property type="entry name" value="PRIMOSOMAL PROTEIN DNAI"/>
    <property type="match status" value="1"/>
</dbReference>
<dbReference type="InterPro" id="IPR002611">
    <property type="entry name" value="IstB_ATP-bd"/>
</dbReference>
<dbReference type="SUPFAM" id="SSF52540">
    <property type="entry name" value="P-loop containing nucleoside triphosphate hydrolases"/>
    <property type="match status" value="1"/>
</dbReference>
<feature type="domain" description="IstB-like ATP-binding" evidence="1">
    <location>
        <begin position="111"/>
        <end position="277"/>
    </location>
</feature>
<accession>A0ABW4BLW0</accession>
<protein>
    <submittedName>
        <fullName evidence="3">Primosomal protein DnaI</fullName>
    </submittedName>
</protein>
<dbReference type="RefSeq" id="WP_164509181.1">
    <property type="nucleotide sequence ID" value="NZ_JBHTOH010000025.1"/>
</dbReference>
<evidence type="ECO:0000313" key="3">
    <source>
        <dbReference type="EMBL" id="MFD1410811.1"/>
    </source>
</evidence>
<dbReference type="Proteomes" id="UP001597191">
    <property type="component" value="Unassembled WGS sequence"/>
</dbReference>
<organism evidence="3 4">
    <name type="scientific">Lapidilactobacillus gannanensis</name>
    <dbReference type="NCBI Taxonomy" id="2486002"/>
    <lineage>
        <taxon>Bacteria</taxon>
        <taxon>Bacillati</taxon>
        <taxon>Bacillota</taxon>
        <taxon>Bacilli</taxon>
        <taxon>Lactobacillales</taxon>
        <taxon>Lactobacillaceae</taxon>
        <taxon>Lapidilactobacillus</taxon>
    </lineage>
</organism>
<dbReference type="NCBIfam" id="NF006505">
    <property type="entry name" value="PRK08939.1"/>
    <property type="match status" value="1"/>
</dbReference>
<evidence type="ECO:0000259" key="1">
    <source>
        <dbReference type="Pfam" id="PF01695"/>
    </source>
</evidence>